<dbReference type="Gene3D" id="2.130.10.120">
    <property type="entry name" value="Prolyl oligopeptidase, N-terminal domain"/>
    <property type="match status" value="1"/>
</dbReference>
<dbReference type="PROSITE" id="PS00708">
    <property type="entry name" value="PRO_ENDOPEP_SER"/>
    <property type="match status" value="1"/>
</dbReference>
<organism evidence="9 10">
    <name type="scientific">Endosaccharibacter trunci</name>
    <dbReference type="NCBI Taxonomy" id="2812733"/>
    <lineage>
        <taxon>Bacteria</taxon>
        <taxon>Pseudomonadati</taxon>
        <taxon>Pseudomonadota</taxon>
        <taxon>Alphaproteobacteria</taxon>
        <taxon>Acetobacterales</taxon>
        <taxon>Acetobacteraceae</taxon>
        <taxon>Endosaccharibacter</taxon>
    </lineage>
</organism>
<dbReference type="Pfam" id="PF02897">
    <property type="entry name" value="Peptidase_S9_N"/>
    <property type="match status" value="1"/>
</dbReference>
<dbReference type="InterPro" id="IPR002471">
    <property type="entry name" value="Pept_S9_AS"/>
</dbReference>
<keyword evidence="4" id="KW-0645">Protease</keyword>
<accession>A0ABT1W952</accession>
<reference evidence="9 10" key="1">
    <citation type="submission" date="2022-06" db="EMBL/GenBank/DDBJ databases">
        <title>Endosaccharibacter gen. nov., sp. nov., endophytic bacteria isolated from sugarcane.</title>
        <authorList>
            <person name="Pitiwittayakul N."/>
            <person name="Yukphan P."/>
            <person name="Charoenyingcharoen P."/>
            <person name="Tanasupawat S."/>
        </authorList>
    </citation>
    <scope>NUCLEOTIDE SEQUENCE [LARGE SCALE GENOMIC DNA]</scope>
    <source>
        <strain evidence="9 10">KSS8</strain>
    </source>
</reference>
<dbReference type="PANTHER" id="PTHR42881">
    <property type="entry name" value="PROLYL ENDOPEPTIDASE"/>
    <property type="match status" value="1"/>
</dbReference>
<dbReference type="InterPro" id="IPR023302">
    <property type="entry name" value="Pept_S9A_N"/>
</dbReference>
<keyword evidence="10" id="KW-1185">Reference proteome</keyword>
<dbReference type="SUPFAM" id="SSF53474">
    <property type="entry name" value="alpha/beta-Hydrolases"/>
    <property type="match status" value="1"/>
</dbReference>
<dbReference type="Proteomes" id="UP001524587">
    <property type="component" value="Unassembled WGS sequence"/>
</dbReference>
<proteinExistence type="inferred from homology"/>
<evidence type="ECO:0000313" key="9">
    <source>
        <dbReference type="EMBL" id="MCQ8278910.1"/>
    </source>
</evidence>
<comment type="catalytic activity">
    <reaction evidence="1">
        <text>Hydrolysis of Pro-|-Xaa &gt;&gt; Ala-|-Xaa in oligopeptides.</text>
        <dbReference type="EC" id="3.4.21.26"/>
    </reaction>
</comment>
<dbReference type="RefSeq" id="WP_422864389.1">
    <property type="nucleotide sequence ID" value="NZ_JAMSKV010000008.1"/>
</dbReference>
<dbReference type="InterPro" id="IPR001375">
    <property type="entry name" value="Peptidase_S9_cat"/>
</dbReference>
<sequence length="745" mass="79841">MTGPVCTATLFRLSHSPEFPMRLGRAVSVALFGVVLAQPALTAPLARPPVAKVAPVTDDYFGTKITDPYRWMESRPQPQFTAYLRGQDTYARAVLARIPGRDALAREIGALSGLLPRVHSVVLAGDRIFYLKRPAGAQVDRLVMLDAKGHETVLVDPSTLGSGGRHAEIDQFAPTEDGAKVAYGVSEGGSENSTLHVIDTATGKVAPDSIDRAQFASVSWAPDGKSFFYDRLPASAATAKPVDQYAHQVVFRHVLGEEPSRDAVVLDSDHLPFPFKAEAVFPSVSIVPGSDFALASISNGVAPEMTLYAAPLNGLLAGHPEWKKVVTAEDGAVDLAVRGDRIDLLTHKDAPRFQIVETSLAAPDVAHAKLVVPQGEGVLTSIDAARDGLYYTSREGATFSLHRLGEGGVRPDDIALPFAGAIAPEGGLVTDPTRPGALVSLESWVRAREWLRYDPTAGTLADTHILPQFPRDLSAYQSEETFAVAPDGTQVPVSIVSRKDAPHDGKRPTYLVGYGAYGISYDPAFNPSFLPWLDRGGLYVVAHVRGGGEKGQAWHDAGKIETKQNTIHDFIAAGEMLIAKGYTDKAHLGGEGTSAGGILIGGAITQRPDLFRAALIRVGATNTIREEYTAGGPANIPEFGTVTNKEQFPFMLAMDAYNNVRKGVDYPAVLLTGGAEDPRVTVWIPAKMTAKLQADTASGRPVLLRVEFDAGHGIGSTRKQRDDETADEFAFLLWQFGEKGFQPGR</sequence>
<evidence type="ECO:0000256" key="5">
    <source>
        <dbReference type="ARBA" id="ARBA00022801"/>
    </source>
</evidence>
<dbReference type="Gene3D" id="3.40.50.1820">
    <property type="entry name" value="alpha/beta hydrolase"/>
    <property type="match status" value="1"/>
</dbReference>
<dbReference type="Pfam" id="PF00326">
    <property type="entry name" value="Peptidase_S9"/>
    <property type="match status" value="1"/>
</dbReference>
<dbReference type="SUPFAM" id="SSF50993">
    <property type="entry name" value="Peptidase/esterase 'gauge' domain"/>
    <property type="match status" value="1"/>
</dbReference>
<dbReference type="InterPro" id="IPR002470">
    <property type="entry name" value="Peptidase_S9A"/>
</dbReference>
<keyword evidence="5" id="KW-0378">Hydrolase</keyword>
<dbReference type="InterPro" id="IPR051167">
    <property type="entry name" value="Prolyl_oligopep/macrocyclase"/>
</dbReference>
<evidence type="ECO:0000256" key="1">
    <source>
        <dbReference type="ARBA" id="ARBA00001070"/>
    </source>
</evidence>
<evidence type="ECO:0000256" key="6">
    <source>
        <dbReference type="ARBA" id="ARBA00022825"/>
    </source>
</evidence>
<dbReference type="EMBL" id="JAMSKV010000008">
    <property type="protein sequence ID" value="MCQ8278910.1"/>
    <property type="molecule type" value="Genomic_DNA"/>
</dbReference>
<dbReference type="InterPro" id="IPR029058">
    <property type="entry name" value="AB_hydrolase_fold"/>
</dbReference>
<evidence type="ECO:0000256" key="2">
    <source>
        <dbReference type="ARBA" id="ARBA00005228"/>
    </source>
</evidence>
<comment type="similarity">
    <text evidence="2">Belongs to the peptidase S9A family.</text>
</comment>
<evidence type="ECO:0000259" key="7">
    <source>
        <dbReference type="Pfam" id="PF00326"/>
    </source>
</evidence>
<evidence type="ECO:0000256" key="3">
    <source>
        <dbReference type="ARBA" id="ARBA00011897"/>
    </source>
</evidence>
<keyword evidence="6" id="KW-0720">Serine protease</keyword>
<dbReference type="PRINTS" id="PR00862">
    <property type="entry name" value="PROLIGOPTASE"/>
</dbReference>
<dbReference type="EC" id="3.4.21.26" evidence="3"/>
<evidence type="ECO:0000313" key="10">
    <source>
        <dbReference type="Proteomes" id="UP001524587"/>
    </source>
</evidence>
<evidence type="ECO:0000256" key="4">
    <source>
        <dbReference type="ARBA" id="ARBA00022670"/>
    </source>
</evidence>
<feature type="domain" description="Peptidase S9A N-terminal" evidence="8">
    <location>
        <begin position="48"/>
        <end position="458"/>
    </location>
</feature>
<dbReference type="PANTHER" id="PTHR42881:SF2">
    <property type="entry name" value="PROLYL ENDOPEPTIDASE"/>
    <property type="match status" value="1"/>
</dbReference>
<comment type="caution">
    <text evidence="9">The sequence shown here is derived from an EMBL/GenBank/DDBJ whole genome shotgun (WGS) entry which is preliminary data.</text>
</comment>
<gene>
    <name evidence="9" type="ORF">NFI95_10665</name>
</gene>
<name>A0ABT1W952_9PROT</name>
<feature type="domain" description="Peptidase S9 prolyl oligopeptidase catalytic" evidence="7">
    <location>
        <begin position="531"/>
        <end position="738"/>
    </location>
</feature>
<evidence type="ECO:0000259" key="8">
    <source>
        <dbReference type="Pfam" id="PF02897"/>
    </source>
</evidence>
<protein>
    <recommendedName>
        <fullName evidence="3">prolyl oligopeptidase</fullName>
        <ecNumber evidence="3">3.4.21.26</ecNumber>
    </recommendedName>
</protein>